<evidence type="ECO:0000256" key="2">
    <source>
        <dbReference type="SAM" id="Phobius"/>
    </source>
</evidence>
<dbReference type="OrthoDB" id="2400317at2759"/>
<protein>
    <submittedName>
        <fullName evidence="3">Uncharacterized protein</fullName>
    </submittedName>
</protein>
<evidence type="ECO:0000313" key="4">
    <source>
        <dbReference type="Proteomes" id="UP000266673"/>
    </source>
</evidence>
<feature type="compositionally biased region" description="Polar residues" evidence="1">
    <location>
        <begin position="15"/>
        <end position="34"/>
    </location>
</feature>
<keyword evidence="2" id="KW-0472">Membrane</keyword>
<keyword evidence="4" id="KW-1185">Reference proteome</keyword>
<accession>A0A397USH4</accession>
<comment type="caution">
    <text evidence="3">The sequence shown here is derived from an EMBL/GenBank/DDBJ whole genome shotgun (WGS) entry which is preliminary data.</text>
</comment>
<name>A0A397USH4_9GLOM</name>
<evidence type="ECO:0000313" key="3">
    <source>
        <dbReference type="EMBL" id="RIB11739.1"/>
    </source>
</evidence>
<organism evidence="3 4">
    <name type="scientific">Gigaspora rosea</name>
    <dbReference type="NCBI Taxonomy" id="44941"/>
    <lineage>
        <taxon>Eukaryota</taxon>
        <taxon>Fungi</taxon>
        <taxon>Fungi incertae sedis</taxon>
        <taxon>Mucoromycota</taxon>
        <taxon>Glomeromycotina</taxon>
        <taxon>Glomeromycetes</taxon>
        <taxon>Diversisporales</taxon>
        <taxon>Gigasporaceae</taxon>
        <taxon>Gigaspora</taxon>
    </lineage>
</organism>
<keyword evidence="2" id="KW-0812">Transmembrane</keyword>
<dbReference type="Proteomes" id="UP000266673">
    <property type="component" value="Unassembled WGS sequence"/>
</dbReference>
<keyword evidence="2" id="KW-1133">Transmembrane helix</keyword>
<proteinExistence type="predicted"/>
<feature type="transmembrane region" description="Helical" evidence="2">
    <location>
        <begin position="80"/>
        <end position="99"/>
    </location>
</feature>
<evidence type="ECO:0000256" key="1">
    <source>
        <dbReference type="SAM" id="MobiDB-lite"/>
    </source>
</evidence>
<dbReference type="EMBL" id="QKWP01001101">
    <property type="protein sequence ID" value="RIB11739.1"/>
    <property type="molecule type" value="Genomic_DNA"/>
</dbReference>
<sequence>MKDIQRIRPLTTGPIESSVRSRQAETSALVQSTPYPKPRQQLISRTPKKSPLPFLVRQLIIKQELPRNKYQDHVNNTKTILIYHVGLFVFLFITTSTQLHREFVMTTLGKRWNSAPIIIHEENRIAEIRAKIGSYIIIFKVLVKQILTVKKI</sequence>
<dbReference type="AlphaFoldDB" id="A0A397USH4"/>
<reference evidence="3 4" key="1">
    <citation type="submission" date="2018-06" db="EMBL/GenBank/DDBJ databases">
        <title>Comparative genomics reveals the genomic features of Rhizophagus irregularis, R. cerebriforme, R. diaphanum and Gigaspora rosea, and their symbiotic lifestyle signature.</title>
        <authorList>
            <person name="Morin E."/>
            <person name="San Clemente H."/>
            <person name="Chen E.C.H."/>
            <person name="De La Providencia I."/>
            <person name="Hainaut M."/>
            <person name="Kuo A."/>
            <person name="Kohler A."/>
            <person name="Murat C."/>
            <person name="Tang N."/>
            <person name="Roy S."/>
            <person name="Loubradou J."/>
            <person name="Henrissat B."/>
            <person name="Grigoriev I.V."/>
            <person name="Corradi N."/>
            <person name="Roux C."/>
            <person name="Martin F.M."/>
        </authorList>
    </citation>
    <scope>NUCLEOTIDE SEQUENCE [LARGE SCALE GENOMIC DNA]</scope>
    <source>
        <strain evidence="3 4">DAOM 194757</strain>
    </source>
</reference>
<gene>
    <name evidence="3" type="ORF">C2G38_87275</name>
</gene>
<feature type="region of interest" description="Disordered" evidence="1">
    <location>
        <begin position="15"/>
        <end position="43"/>
    </location>
</feature>